<dbReference type="InterPro" id="IPR036259">
    <property type="entry name" value="MFS_trans_sf"/>
</dbReference>
<dbReference type="PROSITE" id="PS50850">
    <property type="entry name" value="MFS"/>
    <property type="match status" value="1"/>
</dbReference>
<feature type="transmembrane region" description="Helical" evidence="7">
    <location>
        <begin position="318"/>
        <end position="341"/>
    </location>
</feature>
<evidence type="ECO:0000259" key="8">
    <source>
        <dbReference type="PROSITE" id="PS50850"/>
    </source>
</evidence>
<feature type="domain" description="Major facilitator superfamily (MFS) profile" evidence="8">
    <location>
        <begin position="4"/>
        <end position="406"/>
    </location>
</feature>
<accession>A0A1X6YRG7</accession>
<feature type="transmembrane region" description="Helical" evidence="7">
    <location>
        <begin position="261"/>
        <end position="283"/>
    </location>
</feature>
<feature type="transmembrane region" description="Helical" evidence="7">
    <location>
        <begin position="51"/>
        <end position="70"/>
    </location>
</feature>
<keyword evidence="5 7" id="KW-1133">Transmembrane helix</keyword>
<evidence type="ECO:0000256" key="7">
    <source>
        <dbReference type="SAM" id="Phobius"/>
    </source>
</evidence>
<proteinExistence type="predicted"/>
<feature type="transmembrane region" description="Helical" evidence="7">
    <location>
        <begin position="142"/>
        <end position="160"/>
    </location>
</feature>
<evidence type="ECO:0000256" key="3">
    <source>
        <dbReference type="ARBA" id="ARBA00022475"/>
    </source>
</evidence>
<feature type="transmembrane region" description="Helical" evidence="7">
    <location>
        <begin position="180"/>
        <end position="199"/>
    </location>
</feature>
<dbReference type="InterPro" id="IPR011701">
    <property type="entry name" value="MFS"/>
</dbReference>
<feature type="transmembrane region" description="Helical" evidence="7">
    <location>
        <begin position="7"/>
        <end position="31"/>
    </location>
</feature>
<feature type="transmembrane region" description="Helical" evidence="7">
    <location>
        <begin position="82"/>
        <end position="100"/>
    </location>
</feature>
<dbReference type="InterPro" id="IPR050171">
    <property type="entry name" value="MFS_Transporters"/>
</dbReference>
<keyword evidence="2" id="KW-0813">Transport</keyword>
<sequence>MNLSRLSLLLVVFIDVMGFGLIVPIFNTILLDPQQTFLSHGTPTNIRQLDYTILIVVFFVFYFFGAAFIAKLSDYIGRKNGILICLAGDLIGYALTVVAIMSSSYWLLLIGRAISGFTTANQPIAQAALIDISHDEQEKSKNLGMIVAAAALGLLGGPLISGLLSDQNLMGSAASLELPFYVAIGLILINMILVIFFFFEPDFKKQKIDFGPMDVVSNLWKVKSNPVVLRLSVVMLFSLMCLNAFFFFIDTYLLTRFDFGTLQNSLALAVFGGSMAFGSAYLTAPLHERFKKFRILYISIAAMGIGILVFMLNPVADLSYILIVPITIAFAIMYPTMLSLFSGSVGPTEQGWVMGVTVAIYAFGSGSITALSGSLLAINLRMPFMIAIICCILALISMAKLFRHPGVQALDTKGK</sequence>
<dbReference type="GO" id="GO:0022857">
    <property type="term" value="F:transmembrane transporter activity"/>
    <property type="evidence" value="ECO:0007669"/>
    <property type="project" value="InterPro"/>
</dbReference>
<keyword evidence="3" id="KW-1003">Cell membrane</keyword>
<evidence type="ECO:0000256" key="2">
    <source>
        <dbReference type="ARBA" id="ARBA00022448"/>
    </source>
</evidence>
<dbReference type="SUPFAM" id="SSF103473">
    <property type="entry name" value="MFS general substrate transporter"/>
    <property type="match status" value="1"/>
</dbReference>
<feature type="transmembrane region" description="Helical" evidence="7">
    <location>
        <begin position="384"/>
        <end position="402"/>
    </location>
</feature>
<evidence type="ECO:0000256" key="6">
    <source>
        <dbReference type="ARBA" id="ARBA00023136"/>
    </source>
</evidence>
<feature type="transmembrane region" description="Helical" evidence="7">
    <location>
        <begin position="295"/>
        <end position="312"/>
    </location>
</feature>
<dbReference type="PANTHER" id="PTHR23517:SF3">
    <property type="entry name" value="INTEGRAL MEMBRANE TRANSPORT PROTEIN"/>
    <property type="match status" value="1"/>
</dbReference>
<evidence type="ECO:0000256" key="1">
    <source>
        <dbReference type="ARBA" id="ARBA00004651"/>
    </source>
</evidence>
<dbReference type="OrthoDB" id="9764259at2"/>
<name>A0A1X6YRG7_9RHOB</name>
<dbReference type="Gene3D" id="1.20.1250.20">
    <property type="entry name" value="MFS general substrate transporter like domains"/>
    <property type="match status" value="1"/>
</dbReference>
<organism evidence="9 10">
    <name type="scientific">Roseovarius albus</name>
    <dbReference type="NCBI Taxonomy" id="1247867"/>
    <lineage>
        <taxon>Bacteria</taxon>
        <taxon>Pseudomonadati</taxon>
        <taxon>Pseudomonadota</taxon>
        <taxon>Alphaproteobacteria</taxon>
        <taxon>Rhodobacterales</taxon>
        <taxon>Roseobacteraceae</taxon>
        <taxon>Roseovarius</taxon>
    </lineage>
</organism>
<dbReference type="Pfam" id="PF07690">
    <property type="entry name" value="MFS_1"/>
    <property type="match status" value="1"/>
</dbReference>
<dbReference type="Proteomes" id="UP000193061">
    <property type="component" value="Unassembled WGS sequence"/>
</dbReference>
<feature type="transmembrane region" description="Helical" evidence="7">
    <location>
        <begin position="353"/>
        <end position="378"/>
    </location>
</feature>
<keyword evidence="4 7" id="KW-0812">Transmembrane</keyword>
<dbReference type="AlphaFoldDB" id="A0A1X6YRG7"/>
<dbReference type="PANTHER" id="PTHR23517">
    <property type="entry name" value="RESISTANCE PROTEIN MDTM, PUTATIVE-RELATED-RELATED"/>
    <property type="match status" value="1"/>
</dbReference>
<evidence type="ECO:0000256" key="4">
    <source>
        <dbReference type="ARBA" id="ARBA00022692"/>
    </source>
</evidence>
<keyword evidence="10" id="KW-1185">Reference proteome</keyword>
<dbReference type="GO" id="GO:0005886">
    <property type="term" value="C:plasma membrane"/>
    <property type="evidence" value="ECO:0007669"/>
    <property type="project" value="UniProtKB-SubCell"/>
</dbReference>
<evidence type="ECO:0000313" key="9">
    <source>
        <dbReference type="EMBL" id="SLN28904.1"/>
    </source>
</evidence>
<dbReference type="EMBL" id="FWFX01000003">
    <property type="protein sequence ID" value="SLN28904.1"/>
    <property type="molecule type" value="Genomic_DNA"/>
</dbReference>
<dbReference type="RefSeq" id="WP_085804770.1">
    <property type="nucleotide sequence ID" value="NZ_FWFX01000003.1"/>
</dbReference>
<evidence type="ECO:0000313" key="10">
    <source>
        <dbReference type="Proteomes" id="UP000193061"/>
    </source>
</evidence>
<feature type="transmembrane region" description="Helical" evidence="7">
    <location>
        <begin position="106"/>
        <end position="130"/>
    </location>
</feature>
<protein>
    <submittedName>
        <fullName evidence="9">Tetracycline resistance protein, class C</fullName>
    </submittedName>
</protein>
<dbReference type="InterPro" id="IPR020846">
    <property type="entry name" value="MFS_dom"/>
</dbReference>
<reference evidence="9 10" key="1">
    <citation type="submission" date="2017-03" db="EMBL/GenBank/DDBJ databases">
        <authorList>
            <person name="Afonso C.L."/>
            <person name="Miller P.J."/>
            <person name="Scott M.A."/>
            <person name="Spackman E."/>
            <person name="Goraichik I."/>
            <person name="Dimitrov K.M."/>
            <person name="Suarez D.L."/>
            <person name="Swayne D.E."/>
        </authorList>
    </citation>
    <scope>NUCLEOTIDE SEQUENCE [LARGE SCALE GENOMIC DNA]</scope>
    <source>
        <strain evidence="9 10">CECT 7450</strain>
    </source>
</reference>
<comment type="subcellular location">
    <subcellularLocation>
        <location evidence="1">Cell membrane</location>
        <topology evidence="1">Multi-pass membrane protein</topology>
    </subcellularLocation>
</comment>
<gene>
    <name evidence="9" type="primary">tetA_1</name>
    <name evidence="9" type="ORF">ROA7450_01212</name>
</gene>
<feature type="transmembrane region" description="Helical" evidence="7">
    <location>
        <begin position="227"/>
        <end position="249"/>
    </location>
</feature>
<evidence type="ECO:0000256" key="5">
    <source>
        <dbReference type="ARBA" id="ARBA00022989"/>
    </source>
</evidence>
<keyword evidence="6 7" id="KW-0472">Membrane</keyword>